<evidence type="ECO:0000256" key="5">
    <source>
        <dbReference type="SAM" id="MobiDB-lite"/>
    </source>
</evidence>
<dbReference type="InterPro" id="IPR037682">
    <property type="entry name" value="TonB_C"/>
</dbReference>
<organism evidence="7 8">
    <name type="scientific">Hymenobacter lutimineralis</name>
    <dbReference type="NCBI Taxonomy" id="2606448"/>
    <lineage>
        <taxon>Bacteria</taxon>
        <taxon>Pseudomonadati</taxon>
        <taxon>Bacteroidota</taxon>
        <taxon>Cytophagia</taxon>
        <taxon>Cytophagales</taxon>
        <taxon>Hymenobacteraceae</taxon>
        <taxon>Hymenobacter</taxon>
    </lineage>
</organism>
<sequence>MHYRGHRHVILVSFSTAMLARLFFSICLLLFTAQATYAQNSYNQWEASKPAPVAKPALDRAPTKKAQRDTTSSPSFTTSDGKLLHVQCLPSFAGGQEALDELLRKKIKRPSGPRQRGTVQVSFVVLTTGGVSNVHIKPGNGLAPAYDAAMISAINSLPAAFQPGGCNGNARAMEITIPYTFR</sequence>
<dbReference type="Pfam" id="PF03544">
    <property type="entry name" value="TonB_C"/>
    <property type="match status" value="1"/>
</dbReference>
<proteinExistence type="predicted"/>
<name>A0A5D6V8D1_9BACT</name>
<dbReference type="NCBIfam" id="TIGR01352">
    <property type="entry name" value="tonB_Cterm"/>
    <property type="match status" value="1"/>
</dbReference>
<reference evidence="7 8" key="1">
    <citation type="submission" date="2019-08" db="EMBL/GenBank/DDBJ databases">
        <authorList>
            <person name="Seo M.-J."/>
        </authorList>
    </citation>
    <scope>NUCLEOTIDE SEQUENCE [LARGE SCALE GENOMIC DNA]</scope>
    <source>
        <strain evidence="7 8">KIGAM108</strain>
    </source>
</reference>
<dbReference type="GO" id="GO:0055085">
    <property type="term" value="P:transmembrane transport"/>
    <property type="evidence" value="ECO:0007669"/>
    <property type="project" value="InterPro"/>
</dbReference>
<evidence type="ECO:0000256" key="3">
    <source>
        <dbReference type="ARBA" id="ARBA00022989"/>
    </source>
</evidence>
<comment type="caution">
    <text evidence="7">The sequence shown here is derived from an EMBL/GenBank/DDBJ whole genome shotgun (WGS) entry which is preliminary data.</text>
</comment>
<dbReference type="InterPro" id="IPR006260">
    <property type="entry name" value="TonB/TolA_C"/>
</dbReference>
<dbReference type="Gene3D" id="3.30.1150.10">
    <property type="match status" value="1"/>
</dbReference>
<evidence type="ECO:0000313" key="8">
    <source>
        <dbReference type="Proteomes" id="UP000322791"/>
    </source>
</evidence>
<feature type="region of interest" description="Disordered" evidence="5">
    <location>
        <begin position="53"/>
        <end position="78"/>
    </location>
</feature>
<evidence type="ECO:0000259" key="6">
    <source>
        <dbReference type="Pfam" id="PF03544"/>
    </source>
</evidence>
<evidence type="ECO:0000313" key="7">
    <source>
        <dbReference type="EMBL" id="TYZ11452.1"/>
    </source>
</evidence>
<keyword evidence="8" id="KW-1185">Reference proteome</keyword>
<comment type="subcellular location">
    <subcellularLocation>
        <location evidence="1">Membrane</location>
        <topology evidence="1">Single-pass membrane protein</topology>
    </subcellularLocation>
</comment>
<dbReference type="GO" id="GO:0016020">
    <property type="term" value="C:membrane"/>
    <property type="evidence" value="ECO:0007669"/>
    <property type="project" value="UniProtKB-SubCell"/>
</dbReference>
<feature type="domain" description="TonB C-terminal" evidence="6">
    <location>
        <begin position="114"/>
        <end position="182"/>
    </location>
</feature>
<evidence type="ECO:0000256" key="2">
    <source>
        <dbReference type="ARBA" id="ARBA00022692"/>
    </source>
</evidence>
<evidence type="ECO:0000256" key="1">
    <source>
        <dbReference type="ARBA" id="ARBA00004167"/>
    </source>
</evidence>
<dbReference type="EMBL" id="VTHL01000005">
    <property type="protein sequence ID" value="TYZ11452.1"/>
    <property type="molecule type" value="Genomic_DNA"/>
</dbReference>
<keyword evidence="4" id="KW-0472">Membrane</keyword>
<keyword evidence="2" id="KW-0812">Transmembrane</keyword>
<protein>
    <submittedName>
        <fullName evidence="7">Energy transducer TonB</fullName>
    </submittedName>
</protein>
<dbReference type="Proteomes" id="UP000322791">
    <property type="component" value="Unassembled WGS sequence"/>
</dbReference>
<feature type="compositionally biased region" description="Basic and acidic residues" evidence="5">
    <location>
        <begin position="57"/>
        <end position="68"/>
    </location>
</feature>
<accession>A0A5D6V8D1</accession>
<dbReference type="SUPFAM" id="SSF74653">
    <property type="entry name" value="TolA/TonB C-terminal domain"/>
    <property type="match status" value="1"/>
</dbReference>
<keyword evidence="3" id="KW-1133">Transmembrane helix</keyword>
<evidence type="ECO:0000256" key="4">
    <source>
        <dbReference type="ARBA" id="ARBA00023136"/>
    </source>
</evidence>
<gene>
    <name evidence="7" type="ORF">FY528_07090</name>
</gene>
<dbReference type="AlphaFoldDB" id="A0A5D6V8D1"/>